<evidence type="ECO:0000313" key="3">
    <source>
        <dbReference type="Proteomes" id="UP001222325"/>
    </source>
</evidence>
<dbReference type="AlphaFoldDB" id="A0AAD6XRV7"/>
<evidence type="ECO:0000256" key="1">
    <source>
        <dbReference type="SAM" id="MobiDB-lite"/>
    </source>
</evidence>
<reference evidence="2" key="1">
    <citation type="submission" date="2023-03" db="EMBL/GenBank/DDBJ databases">
        <title>Massive genome expansion in bonnet fungi (Mycena s.s.) driven by repeated elements and novel gene families across ecological guilds.</title>
        <authorList>
            <consortium name="Lawrence Berkeley National Laboratory"/>
            <person name="Harder C.B."/>
            <person name="Miyauchi S."/>
            <person name="Viragh M."/>
            <person name="Kuo A."/>
            <person name="Thoen E."/>
            <person name="Andreopoulos B."/>
            <person name="Lu D."/>
            <person name="Skrede I."/>
            <person name="Drula E."/>
            <person name="Henrissat B."/>
            <person name="Morin E."/>
            <person name="Kohler A."/>
            <person name="Barry K."/>
            <person name="LaButti K."/>
            <person name="Morin E."/>
            <person name="Salamov A."/>
            <person name="Lipzen A."/>
            <person name="Mereny Z."/>
            <person name="Hegedus B."/>
            <person name="Baldrian P."/>
            <person name="Stursova M."/>
            <person name="Weitz H."/>
            <person name="Taylor A."/>
            <person name="Grigoriev I.V."/>
            <person name="Nagy L.G."/>
            <person name="Martin F."/>
            <person name="Kauserud H."/>
        </authorList>
    </citation>
    <scope>NUCLEOTIDE SEQUENCE</scope>
    <source>
        <strain evidence="2">CBHHK173m</strain>
    </source>
</reference>
<feature type="region of interest" description="Disordered" evidence="1">
    <location>
        <begin position="498"/>
        <end position="536"/>
    </location>
</feature>
<sequence>MPESQVSNAKAHQIQNELNAEYKKTKVWPSARLVVFPRTFAVGTDAKSYATLSVDRGDYQDSQEPLDRTLSPWDQARIPANADWAYVGKKQLEPGPAHVGVRGKCLVFTAGYHALVCHLGLEGNITPMDIEDFNLIVSECVPGPNKDPKKAAQMRSFVLPAKYREAAARSQDETTITVLGALLTALKAYVISDFNRITRLHVVSSARTFTKEDIAPRSPMWIERLWSMFPSGPDWVYELPEALANLDKWRLNVLKQSTADCIVDVLVTAHGPGGGIGKHLACDLLHQIGVLPDTSAFDLCSIPGMYNRLRAHLPVFMATWVSPKFLKACAGRTNSCNALAFNTTSNRNFLESYVDVYRCTKVRVPRDLYNLHLSLGNFDPTHIYGVPYLKPFEPLTKEWKDMPVRCFSAPGSRRYHIILAQVPQGYPIRSEITTFSDVTNAGFSTTLGVASFKEPMQNKPDLHVAKALVRRGRPVKIHTGQVGRPRKELTLPKIKIMEREPRSKSVRKRSNQENEGPFGTGMGDDGLRRSKRLRLN</sequence>
<keyword evidence="3" id="KW-1185">Reference proteome</keyword>
<proteinExistence type="predicted"/>
<gene>
    <name evidence="2" type="ORF">B0H15DRAFT_841184</name>
</gene>
<dbReference type="Proteomes" id="UP001222325">
    <property type="component" value="Unassembled WGS sequence"/>
</dbReference>
<dbReference type="EMBL" id="JARJCN010000026">
    <property type="protein sequence ID" value="KAJ7088387.1"/>
    <property type="molecule type" value="Genomic_DNA"/>
</dbReference>
<evidence type="ECO:0000313" key="2">
    <source>
        <dbReference type="EMBL" id="KAJ7088387.1"/>
    </source>
</evidence>
<organism evidence="2 3">
    <name type="scientific">Mycena belliarum</name>
    <dbReference type="NCBI Taxonomy" id="1033014"/>
    <lineage>
        <taxon>Eukaryota</taxon>
        <taxon>Fungi</taxon>
        <taxon>Dikarya</taxon>
        <taxon>Basidiomycota</taxon>
        <taxon>Agaricomycotina</taxon>
        <taxon>Agaricomycetes</taxon>
        <taxon>Agaricomycetidae</taxon>
        <taxon>Agaricales</taxon>
        <taxon>Marasmiineae</taxon>
        <taxon>Mycenaceae</taxon>
        <taxon>Mycena</taxon>
    </lineage>
</organism>
<protein>
    <submittedName>
        <fullName evidence="2">Uncharacterized protein</fullName>
    </submittedName>
</protein>
<comment type="caution">
    <text evidence="2">The sequence shown here is derived from an EMBL/GenBank/DDBJ whole genome shotgun (WGS) entry which is preliminary data.</text>
</comment>
<name>A0AAD6XRV7_9AGAR</name>
<accession>A0AAD6XRV7</accession>